<evidence type="ECO:0008006" key="4">
    <source>
        <dbReference type="Google" id="ProtNLM"/>
    </source>
</evidence>
<feature type="region of interest" description="Disordered" evidence="1">
    <location>
        <begin position="47"/>
        <end position="68"/>
    </location>
</feature>
<proteinExistence type="predicted"/>
<dbReference type="EMBL" id="CP096659">
    <property type="protein sequence ID" value="UPV74959.1"/>
    <property type="molecule type" value="Genomic_DNA"/>
</dbReference>
<name>A0A8U0HVS9_9EURY</name>
<protein>
    <recommendedName>
        <fullName evidence="4">HIT zinc finger protein</fullName>
    </recommendedName>
</protein>
<dbReference type="Proteomes" id="UP000830729">
    <property type="component" value="Chromosome"/>
</dbReference>
<evidence type="ECO:0000313" key="2">
    <source>
        <dbReference type="EMBL" id="UPV74959.1"/>
    </source>
</evidence>
<evidence type="ECO:0000313" key="3">
    <source>
        <dbReference type="Proteomes" id="UP000830729"/>
    </source>
</evidence>
<accession>A0A8U0HVS9</accession>
<organism evidence="2 3">
    <name type="scientific">Halorussus limi</name>
    <dbReference type="NCBI Taxonomy" id="2938695"/>
    <lineage>
        <taxon>Archaea</taxon>
        <taxon>Methanobacteriati</taxon>
        <taxon>Methanobacteriota</taxon>
        <taxon>Stenosarchaea group</taxon>
        <taxon>Halobacteria</taxon>
        <taxon>Halobacteriales</taxon>
        <taxon>Haladaptataceae</taxon>
        <taxon>Halorussus</taxon>
    </lineage>
</organism>
<dbReference type="RefSeq" id="WP_248651002.1">
    <property type="nucleotide sequence ID" value="NZ_CP096659.1"/>
</dbReference>
<dbReference type="GeneID" id="72184047"/>
<keyword evidence="3" id="KW-1185">Reference proteome</keyword>
<gene>
    <name evidence="2" type="ORF">M0R89_02570</name>
</gene>
<sequence>MSVTGLCQICEQNEAEHSCPNCGTLACEDHWDETRGLCAQCAATVERGGPDEGAVSPDDLDDDEVMRF</sequence>
<dbReference type="AlphaFoldDB" id="A0A8U0HVS9"/>
<dbReference type="KEGG" id="halx:M0R89_02570"/>
<reference evidence="2 3" key="1">
    <citation type="submission" date="2022-04" db="EMBL/GenBank/DDBJ databases">
        <title>Diverse halophilic archaea isolated from saline environments.</title>
        <authorList>
            <person name="Cui H.-L."/>
        </authorList>
    </citation>
    <scope>NUCLEOTIDE SEQUENCE [LARGE SCALE GENOMIC DNA]</scope>
    <source>
        <strain evidence="2 3">XZYJT49</strain>
    </source>
</reference>
<feature type="compositionally biased region" description="Acidic residues" evidence="1">
    <location>
        <begin position="58"/>
        <end position="68"/>
    </location>
</feature>
<evidence type="ECO:0000256" key="1">
    <source>
        <dbReference type="SAM" id="MobiDB-lite"/>
    </source>
</evidence>